<dbReference type="STRING" id="310780.SAMN05216267_104814"/>
<dbReference type="SUPFAM" id="SSF53597">
    <property type="entry name" value="Dihydrofolate reductase-like"/>
    <property type="match status" value="1"/>
</dbReference>
<evidence type="ECO:0000259" key="1">
    <source>
        <dbReference type="Pfam" id="PF01872"/>
    </source>
</evidence>
<dbReference type="EMBL" id="FODD01000048">
    <property type="protein sequence ID" value="SEO86008.1"/>
    <property type="molecule type" value="Genomic_DNA"/>
</dbReference>
<dbReference type="AlphaFoldDB" id="A0A1H8T643"/>
<feature type="domain" description="Bacterial bifunctional deaminase-reductase C-terminal" evidence="1">
    <location>
        <begin position="7"/>
        <end position="185"/>
    </location>
</feature>
<dbReference type="RefSeq" id="WP_069464504.1">
    <property type="nucleotide sequence ID" value="NZ_FODD01000048.1"/>
</dbReference>
<dbReference type="PANTHER" id="PTHR38011:SF11">
    <property type="entry name" value="2,5-DIAMINO-6-RIBOSYLAMINO-4(3H)-PYRIMIDINONE 5'-PHOSPHATE REDUCTASE"/>
    <property type="match status" value="1"/>
</dbReference>
<dbReference type="InterPro" id="IPR002734">
    <property type="entry name" value="RibDG_C"/>
</dbReference>
<dbReference type="Gene3D" id="3.40.430.10">
    <property type="entry name" value="Dihydrofolate Reductase, subunit A"/>
    <property type="match status" value="1"/>
</dbReference>
<dbReference type="PANTHER" id="PTHR38011">
    <property type="entry name" value="DIHYDROFOLATE REDUCTASE FAMILY PROTEIN (AFU_ORTHOLOGUE AFUA_8G06820)"/>
    <property type="match status" value="1"/>
</dbReference>
<proteinExistence type="predicted"/>
<evidence type="ECO:0000313" key="2">
    <source>
        <dbReference type="EMBL" id="SEO86008.1"/>
    </source>
</evidence>
<dbReference type="GO" id="GO:0008703">
    <property type="term" value="F:5-amino-6-(5-phosphoribosylamino)uracil reductase activity"/>
    <property type="evidence" value="ECO:0007669"/>
    <property type="project" value="InterPro"/>
</dbReference>
<name>A0A1H8T643_9ACTN</name>
<dbReference type="OrthoDB" id="3471694at2"/>
<organism evidence="2 3">
    <name type="scientific">Actinacidiphila rubida</name>
    <dbReference type="NCBI Taxonomy" id="310780"/>
    <lineage>
        <taxon>Bacteria</taxon>
        <taxon>Bacillati</taxon>
        <taxon>Actinomycetota</taxon>
        <taxon>Actinomycetes</taxon>
        <taxon>Kitasatosporales</taxon>
        <taxon>Streptomycetaceae</taxon>
        <taxon>Actinacidiphila</taxon>
    </lineage>
</organism>
<dbReference type="Pfam" id="PF01872">
    <property type="entry name" value="RibD_C"/>
    <property type="match status" value="1"/>
</dbReference>
<gene>
    <name evidence="2" type="ORF">SAMN05216267_104814</name>
</gene>
<reference evidence="2 3" key="1">
    <citation type="submission" date="2016-10" db="EMBL/GenBank/DDBJ databases">
        <authorList>
            <person name="de Groot N.N."/>
        </authorList>
    </citation>
    <scope>NUCLEOTIDE SEQUENCE [LARGE SCALE GENOMIC DNA]</scope>
    <source>
        <strain evidence="2 3">CGMCC 4.2026</strain>
    </source>
</reference>
<accession>A0A1H8T643</accession>
<dbReference type="InterPro" id="IPR050765">
    <property type="entry name" value="Riboflavin_Biosynth_HTPR"/>
</dbReference>
<dbReference type="GO" id="GO:0009231">
    <property type="term" value="P:riboflavin biosynthetic process"/>
    <property type="evidence" value="ECO:0007669"/>
    <property type="project" value="InterPro"/>
</dbReference>
<evidence type="ECO:0000313" key="3">
    <source>
        <dbReference type="Proteomes" id="UP000181951"/>
    </source>
</evidence>
<sequence>MGRIVIGTNTALDGVVQDPDGQEGTPGGGWFTDAMGADREAWAEHEMREAAEASALLLGGRSDAWFASRWLSREGAWADRLNAIPKYVVSSTLQQARWSNATVLAGDPVKEVAELRRTVDGDIVVYGSLRLARTLIANDLADELRLMVFPVVAGSGGRLLDEAALGGTRALRLLETRRIGGQLVLQTYAFAR</sequence>
<keyword evidence="3" id="KW-1185">Reference proteome</keyword>
<dbReference type="InterPro" id="IPR024072">
    <property type="entry name" value="DHFR-like_dom_sf"/>
</dbReference>
<dbReference type="Proteomes" id="UP000181951">
    <property type="component" value="Unassembled WGS sequence"/>
</dbReference>
<protein>
    <submittedName>
        <fullName evidence="2">RibD C-terminal domain-containing protein</fullName>
    </submittedName>
</protein>